<accession>A3JXT2</accession>
<dbReference type="AlphaFoldDB" id="A3JXT2"/>
<organism evidence="2 3">
    <name type="scientific">Sagittula stellata (strain ATCC 700073 / DSM 11524 / E-37)</name>
    <dbReference type="NCBI Taxonomy" id="388399"/>
    <lineage>
        <taxon>Bacteria</taxon>
        <taxon>Pseudomonadati</taxon>
        <taxon>Pseudomonadota</taxon>
        <taxon>Alphaproteobacteria</taxon>
        <taxon>Rhodobacterales</taxon>
        <taxon>Roseobacteraceae</taxon>
        <taxon>Sagittula</taxon>
    </lineage>
</organism>
<proteinExistence type="predicted"/>
<feature type="signal peptide" evidence="1">
    <location>
        <begin position="1"/>
        <end position="28"/>
    </location>
</feature>
<name>A3JXT2_SAGS3</name>
<sequence length="219" mass="23698">MKMTDRTGRGLRACIALLALLTVAACGAGQMSGPNATPEQAAAAAYRSPLPPSITLYTMINNRTDGGAHTSMMINAPSQRVVFDPAGSVRFQSVPEINDVLYGITPDVEKAYESAHARSTYRVRIQQKQVPPEVAERALRLVQANGAVSAAACTSATSGILRQLPGFETIPSVLFPTKLMEAFDKLPGVTSRELRENDEDDKDLAVKRIELDWQKTKNP</sequence>
<dbReference type="PROSITE" id="PS51257">
    <property type="entry name" value="PROKAR_LIPOPROTEIN"/>
    <property type="match status" value="1"/>
</dbReference>
<protein>
    <submittedName>
        <fullName evidence="2">Lipoprotein, putative</fullName>
    </submittedName>
</protein>
<evidence type="ECO:0000313" key="2">
    <source>
        <dbReference type="EMBL" id="EBA10318.1"/>
    </source>
</evidence>
<comment type="caution">
    <text evidence="2">The sequence shown here is derived from an EMBL/GenBank/DDBJ whole genome shotgun (WGS) entry which is preliminary data.</text>
</comment>
<reference evidence="2 3" key="1">
    <citation type="submission" date="2006-06" db="EMBL/GenBank/DDBJ databases">
        <authorList>
            <person name="Moran M.A."/>
            <person name="Ferriera S."/>
            <person name="Johnson J."/>
            <person name="Kravitz S."/>
            <person name="Beeson K."/>
            <person name="Sutton G."/>
            <person name="Rogers Y.-H."/>
            <person name="Friedman R."/>
            <person name="Frazier M."/>
            <person name="Venter J.C."/>
        </authorList>
    </citation>
    <scope>NUCLEOTIDE SEQUENCE [LARGE SCALE GENOMIC DNA]</scope>
    <source>
        <strain evidence="2 3">E-37</strain>
    </source>
</reference>
<keyword evidence="1" id="KW-0732">Signal</keyword>
<keyword evidence="3" id="KW-1185">Reference proteome</keyword>
<dbReference type="Proteomes" id="UP000005713">
    <property type="component" value="Unassembled WGS sequence"/>
</dbReference>
<evidence type="ECO:0000256" key="1">
    <source>
        <dbReference type="SAM" id="SignalP"/>
    </source>
</evidence>
<keyword evidence="2" id="KW-0449">Lipoprotein</keyword>
<feature type="chain" id="PRO_5002654171" evidence="1">
    <location>
        <begin position="29"/>
        <end position="219"/>
    </location>
</feature>
<dbReference type="eggNOG" id="ENOG50315W2">
    <property type="taxonomic scope" value="Bacteria"/>
</dbReference>
<dbReference type="RefSeq" id="WP_005855060.1">
    <property type="nucleotide sequence ID" value="NZ_AAYA01000001.1"/>
</dbReference>
<evidence type="ECO:0000313" key="3">
    <source>
        <dbReference type="Proteomes" id="UP000005713"/>
    </source>
</evidence>
<gene>
    <name evidence="2" type="ORF">SSE37_19972</name>
</gene>
<dbReference type="EMBL" id="AAYA01000001">
    <property type="protein sequence ID" value="EBA10318.1"/>
    <property type="molecule type" value="Genomic_DNA"/>
</dbReference>